<dbReference type="InterPro" id="IPR001610">
    <property type="entry name" value="PAC"/>
</dbReference>
<evidence type="ECO:0000313" key="11">
    <source>
        <dbReference type="EMBL" id="OPA81513.1"/>
    </source>
</evidence>
<keyword evidence="3" id="KW-0597">Phosphoprotein</keyword>
<keyword evidence="8" id="KW-0902">Two-component regulatory system</keyword>
<dbReference type="InterPro" id="IPR003594">
    <property type="entry name" value="HATPase_dom"/>
</dbReference>
<dbReference type="InterPro" id="IPR013767">
    <property type="entry name" value="PAS_fold"/>
</dbReference>
<dbReference type="InterPro" id="IPR036097">
    <property type="entry name" value="HisK_dim/P_sf"/>
</dbReference>
<dbReference type="InterPro" id="IPR036890">
    <property type="entry name" value="HATPase_C_sf"/>
</dbReference>
<dbReference type="PRINTS" id="PR00344">
    <property type="entry name" value="BCTRLSENSOR"/>
</dbReference>
<feature type="domain" description="PAC" evidence="10">
    <location>
        <begin position="50"/>
        <end position="102"/>
    </location>
</feature>
<dbReference type="Pfam" id="PF00512">
    <property type="entry name" value="HisKA"/>
    <property type="match status" value="1"/>
</dbReference>
<evidence type="ECO:0000256" key="8">
    <source>
        <dbReference type="ARBA" id="ARBA00023012"/>
    </source>
</evidence>
<dbReference type="EC" id="2.7.13.3" evidence="2"/>
<dbReference type="GO" id="GO:0006355">
    <property type="term" value="P:regulation of DNA-templated transcription"/>
    <property type="evidence" value="ECO:0007669"/>
    <property type="project" value="InterPro"/>
</dbReference>
<dbReference type="Pfam" id="PF02518">
    <property type="entry name" value="HATPase_c"/>
    <property type="match status" value="1"/>
</dbReference>
<evidence type="ECO:0000256" key="3">
    <source>
        <dbReference type="ARBA" id="ARBA00022553"/>
    </source>
</evidence>
<dbReference type="PANTHER" id="PTHR43065:SF34">
    <property type="entry name" value="SPORULATION KINASE A"/>
    <property type="match status" value="1"/>
</dbReference>
<dbReference type="SUPFAM" id="SSF55785">
    <property type="entry name" value="PYP-like sensor domain (PAS domain)"/>
    <property type="match status" value="2"/>
</dbReference>
<accession>A0A1T2XPA7</accession>
<evidence type="ECO:0000256" key="4">
    <source>
        <dbReference type="ARBA" id="ARBA00022679"/>
    </source>
</evidence>
<dbReference type="PROSITE" id="PS50113">
    <property type="entry name" value="PAC"/>
    <property type="match status" value="1"/>
</dbReference>
<keyword evidence="4" id="KW-0808">Transferase</keyword>
<dbReference type="InterPro" id="IPR004358">
    <property type="entry name" value="Sig_transdc_His_kin-like_C"/>
</dbReference>
<gene>
    <name evidence="11" type="ORF">BVG16_01650</name>
</gene>
<dbReference type="CDD" id="cd00082">
    <property type="entry name" value="HisKA"/>
    <property type="match status" value="1"/>
</dbReference>
<dbReference type="SMART" id="SM00387">
    <property type="entry name" value="HATPase_c"/>
    <property type="match status" value="1"/>
</dbReference>
<dbReference type="GO" id="GO:0000155">
    <property type="term" value="F:phosphorelay sensor kinase activity"/>
    <property type="evidence" value="ECO:0007669"/>
    <property type="project" value="InterPro"/>
</dbReference>
<dbReference type="InterPro" id="IPR003661">
    <property type="entry name" value="HisK_dim/P_dom"/>
</dbReference>
<evidence type="ECO:0000256" key="2">
    <source>
        <dbReference type="ARBA" id="ARBA00012438"/>
    </source>
</evidence>
<dbReference type="CDD" id="cd00075">
    <property type="entry name" value="HATPase"/>
    <property type="match status" value="1"/>
</dbReference>
<evidence type="ECO:0000256" key="5">
    <source>
        <dbReference type="ARBA" id="ARBA00022741"/>
    </source>
</evidence>
<keyword evidence="7" id="KW-0067">ATP-binding</keyword>
<dbReference type="NCBIfam" id="TIGR00229">
    <property type="entry name" value="sensory_box"/>
    <property type="match status" value="2"/>
</dbReference>
<proteinExistence type="predicted"/>
<dbReference type="InterPro" id="IPR035965">
    <property type="entry name" value="PAS-like_dom_sf"/>
</dbReference>
<evidence type="ECO:0000256" key="6">
    <source>
        <dbReference type="ARBA" id="ARBA00022777"/>
    </source>
</evidence>
<dbReference type="PANTHER" id="PTHR43065">
    <property type="entry name" value="SENSOR HISTIDINE KINASE"/>
    <property type="match status" value="1"/>
</dbReference>
<dbReference type="GO" id="GO:0005524">
    <property type="term" value="F:ATP binding"/>
    <property type="evidence" value="ECO:0007669"/>
    <property type="project" value="UniProtKB-KW"/>
</dbReference>
<dbReference type="OrthoDB" id="9815750at2"/>
<dbReference type="Pfam" id="PF13426">
    <property type="entry name" value="PAS_9"/>
    <property type="match status" value="1"/>
</dbReference>
<dbReference type="Gene3D" id="3.30.565.10">
    <property type="entry name" value="Histidine kinase-like ATPase, C-terminal domain"/>
    <property type="match status" value="1"/>
</dbReference>
<dbReference type="Proteomes" id="UP000190188">
    <property type="component" value="Unassembled WGS sequence"/>
</dbReference>
<dbReference type="CDD" id="cd00130">
    <property type="entry name" value="PAS"/>
    <property type="match status" value="2"/>
</dbReference>
<dbReference type="Gene3D" id="1.10.287.130">
    <property type="match status" value="1"/>
</dbReference>
<dbReference type="SUPFAM" id="SSF47384">
    <property type="entry name" value="Homodimeric domain of signal transducing histidine kinase"/>
    <property type="match status" value="1"/>
</dbReference>
<dbReference type="PROSITE" id="PS50109">
    <property type="entry name" value="HIS_KIN"/>
    <property type="match status" value="1"/>
</dbReference>
<dbReference type="InterPro" id="IPR000014">
    <property type="entry name" value="PAS"/>
</dbReference>
<comment type="catalytic activity">
    <reaction evidence="1">
        <text>ATP + protein L-histidine = ADP + protein N-phospho-L-histidine.</text>
        <dbReference type="EC" id="2.7.13.3"/>
    </reaction>
</comment>
<dbReference type="Pfam" id="PF00989">
    <property type="entry name" value="PAS"/>
    <property type="match status" value="1"/>
</dbReference>
<sequence length="452" mass="51429">MAYVSLEGQYLKINQALCELFGYRMDDELLMMAIPEISVQEMINRGEWEARIERQIVHKSGAPVWVSIHIRVLRNDHGDPSVVLVQFHDLTPHHQLTEQLQKSQLRHQENEGYFIDFMEDLQLAVLVTRSGICQYANTAALRLVEIPTLEEAIGRSTSDIVHVSNHGELEARGRRYRQNQKIGTTRYRIHSLTGQLKDVEGFSIPFIFRGERVVLGVFEDVSLRKREEDRLIHSEKLAVVGQLAAGIAHEIRNPLTSINGFMKLIQSGKSEKQEYYDIMESELKRIEFIVNELLILARPNMRNSQNVDIRTILEHVISLMNVQATLKNIQMDVQSMPDLIWIYGEINQLKQVFINLFKNAMDAMQHGGTIAITAHIHHQQIHISVKDEGIGISKDRLNSIGQPFYTTKESGTGLGLMICYNIIENHGGSITVQSEPFQGTTFTVSLPLLITS</sequence>
<keyword evidence="12" id="KW-1185">Reference proteome</keyword>
<dbReference type="AlphaFoldDB" id="A0A1T2XPA7"/>
<keyword evidence="6" id="KW-0418">Kinase</keyword>
<dbReference type="SUPFAM" id="SSF55874">
    <property type="entry name" value="ATPase domain of HSP90 chaperone/DNA topoisomerase II/histidine kinase"/>
    <property type="match status" value="1"/>
</dbReference>
<reference evidence="11 12" key="1">
    <citation type="submission" date="2017-01" db="EMBL/GenBank/DDBJ databases">
        <title>Genome analysis of Paenibacillus selenitrireducens ES3-24.</title>
        <authorList>
            <person name="Xu D."/>
            <person name="Yao R."/>
            <person name="Zheng S."/>
        </authorList>
    </citation>
    <scope>NUCLEOTIDE SEQUENCE [LARGE SCALE GENOMIC DNA]</scope>
    <source>
        <strain evidence="11 12">ES3-24</strain>
    </source>
</reference>
<name>A0A1T2XPA7_9BACL</name>
<dbReference type="InterPro" id="IPR000700">
    <property type="entry name" value="PAS-assoc_C"/>
</dbReference>
<dbReference type="SMART" id="SM00086">
    <property type="entry name" value="PAC"/>
    <property type="match status" value="2"/>
</dbReference>
<dbReference type="SMART" id="SM00388">
    <property type="entry name" value="HisKA"/>
    <property type="match status" value="1"/>
</dbReference>
<dbReference type="Gene3D" id="3.30.450.20">
    <property type="entry name" value="PAS domain"/>
    <property type="match status" value="2"/>
</dbReference>
<evidence type="ECO:0000259" key="9">
    <source>
        <dbReference type="PROSITE" id="PS50109"/>
    </source>
</evidence>
<evidence type="ECO:0000259" key="10">
    <source>
        <dbReference type="PROSITE" id="PS50113"/>
    </source>
</evidence>
<keyword evidence="5" id="KW-0547">Nucleotide-binding</keyword>
<protein>
    <recommendedName>
        <fullName evidence="2">histidine kinase</fullName>
        <ecNumber evidence="2">2.7.13.3</ecNumber>
    </recommendedName>
</protein>
<evidence type="ECO:0000256" key="7">
    <source>
        <dbReference type="ARBA" id="ARBA00022840"/>
    </source>
</evidence>
<feature type="domain" description="Histidine kinase" evidence="9">
    <location>
        <begin position="246"/>
        <end position="450"/>
    </location>
</feature>
<evidence type="ECO:0000256" key="1">
    <source>
        <dbReference type="ARBA" id="ARBA00000085"/>
    </source>
</evidence>
<organism evidence="11 12">
    <name type="scientific">Paenibacillus selenitireducens</name>
    <dbReference type="NCBI Taxonomy" id="1324314"/>
    <lineage>
        <taxon>Bacteria</taxon>
        <taxon>Bacillati</taxon>
        <taxon>Bacillota</taxon>
        <taxon>Bacilli</taxon>
        <taxon>Bacillales</taxon>
        <taxon>Paenibacillaceae</taxon>
        <taxon>Paenibacillus</taxon>
    </lineage>
</organism>
<evidence type="ECO:0000313" key="12">
    <source>
        <dbReference type="Proteomes" id="UP000190188"/>
    </source>
</evidence>
<dbReference type="InterPro" id="IPR005467">
    <property type="entry name" value="His_kinase_dom"/>
</dbReference>
<dbReference type="EMBL" id="MSZX01000001">
    <property type="protein sequence ID" value="OPA81513.1"/>
    <property type="molecule type" value="Genomic_DNA"/>
</dbReference>
<comment type="caution">
    <text evidence="11">The sequence shown here is derived from an EMBL/GenBank/DDBJ whole genome shotgun (WGS) entry which is preliminary data.</text>
</comment>
<dbReference type="STRING" id="1324314.BVG16_01650"/>